<evidence type="ECO:0000313" key="1">
    <source>
        <dbReference type="EMBL" id="KKN10858.1"/>
    </source>
</evidence>
<reference evidence="1" key="1">
    <citation type="journal article" date="2015" name="Nature">
        <title>Complex archaea that bridge the gap between prokaryotes and eukaryotes.</title>
        <authorList>
            <person name="Spang A."/>
            <person name="Saw J.H."/>
            <person name="Jorgensen S.L."/>
            <person name="Zaremba-Niedzwiedzka K."/>
            <person name="Martijn J."/>
            <person name="Lind A.E."/>
            <person name="van Eijk R."/>
            <person name="Schleper C."/>
            <person name="Guy L."/>
            <person name="Ettema T.J."/>
        </authorList>
    </citation>
    <scope>NUCLEOTIDE SEQUENCE</scope>
</reference>
<dbReference type="EMBL" id="LAZR01004197">
    <property type="protein sequence ID" value="KKN10858.1"/>
    <property type="molecule type" value="Genomic_DNA"/>
</dbReference>
<comment type="caution">
    <text evidence="1">The sequence shown here is derived from an EMBL/GenBank/DDBJ whole genome shotgun (WGS) entry which is preliminary data.</text>
</comment>
<dbReference type="AlphaFoldDB" id="A0A0F9R085"/>
<proteinExistence type="predicted"/>
<name>A0A0F9R085_9ZZZZ</name>
<accession>A0A0F9R085</accession>
<organism evidence="1">
    <name type="scientific">marine sediment metagenome</name>
    <dbReference type="NCBI Taxonomy" id="412755"/>
    <lineage>
        <taxon>unclassified sequences</taxon>
        <taxon>metagenomes</taxon>
        <taxon>ecological metagenomes</taxon>
    </lineage>
</organism>
<gene>
    <name evidence="1" type="ORF">LCGC14_1032340</name>
</gene>
<protein>
    <submittedName>
        <fullName evidence="1">Uncharacterized protein</fullName>
    </submittedName>
</protein>
<sequence length="215" mass="25211">MTKSSFQVIPFFGEPEKKEKFIEFQKTEFSGVLMEFMELFMDINSSDYESFMCTQGIDVDVAPYQSNNDKNLADRLIQRLRNTFKPEYAEYVYIFINVPPTILEIGTEDEEDEPISYRKKIFDYIDSQSVYFIKAILDILKTKTPLEIQVLLLNLDNSFSLKVDDMSLLDKINEYEDTSSQISDEIVKLIPAHLLQTYMLQFDKTLLAKRIRKLL</sequence>